<feature type="domain" description="N-acetyltransferase" evidence="3">
    <location>
        <begin position="5"/>
        <end position="152"/>
    </location>
</feature>
<dbReference type="InterPro" id="IPR000182">
    <property type="entry name" value="GNAT_dom"/>
</dbReference>
<protein>
    <submittedName>
        <fullName evidence="4">GNAT family N-acetyltransferase</fullName>
        <ecNumber evidence="4">2.3.1.-</ecNumber>
    </submittedName>
</protein>
<evidence type="ECO:0000256" key="1">
    <source>
        <dbReference type="ARBA" id="ARBA00022679"/>
    </source>
</evidence>
<dbReference type="GO" id="GO:0016746">
    <property type="term" value="F:acyltransferase activity"/>
    <property type="evidence" value="ECO:0007669"/>
    <property type="project" value="UniProtKB-KW"/>
</dbReference>
<dbReference type="EC" id="2.3.1.-" evidence="4"/>
<evidence type="ECO:0000313" key="4">
    <source>
        <dbReference type="EMBL" id="MCV2404093.1"/>
    </source>
</evidence>
<dbReference type="SUPFAM" id="SSF55729">
    <property type="entry name" value="Acyl-CoA N-acyltransferases (Nat)"/>
    <property type="match status" value="1"/>
</dbReference>
<dbReference type="CDD" id="cd04301">
    <property type="entry name" value="NAT_SF"/>
    <property type="match status" value="1"/>
</dbReference>
<dbReference type="InterPro" id="IPR050680">
    <property type="entry name" value="YpeA/RimI_acetyltransf"/>
</dbReference>
<dbReference type="RefSeq" id="WP_263531472.1">
    <property type="nucleotide sequence ID" value="NZ_JAOVZB010000009.1"/>
</dbReference>
<keyword evidence="5" id="KW-1185">Reference proteome</keyword>
<accession>A0ABT2YW62</accession>
<organism evidence="4 5">
    <name type="scientific">Marinomonas sargassi</name>
    <dbReference type="NCBI Taxonomy" id="2984494"/>
    <lineage>
        <taxon>Bacteria</taxon>
        <taxon>Pseudomonadati</taxon>
        <taxon>Pseudomonadota</taxon>
        <taxon>Gammaproteobacteria</taxon>
        <taxon>Oceanospirillales</taxon>
        <taxon>Oceanospirillaceae</taxon>
        <taxon>Marinomonas</taxon>
    </lineage>
</organism>
<gene>
    <name evidence="4" type="ORF">OFY17_14600</name>
</gene>
<keyword evidence="2 4" id="KW-0012">Acyltransferase</keyword>
<dbReference type="PANTHER" id="PTHR43420">
    <property type="entry name" value="ACETYLTRANSFERASE"/>
    <property type="match status" value="1"/>
</dbReference>
<keyword evidence="1 4" id="KW-0808">Transferase</keyword>
<dbReference type="Pfam" id="PF00583">
    <property type="entry name" value="Acetyltransf_1"/>
    <property type="match status" value="1"/>
</dbReference>
<evidence type="ECO:0000256" key="2">
    <source>
        <dbReference type="ARBA" id="ARBA00023315"/>
    </source>
</evidence>
<sequence>MSFSFVIRPAQESDLPALIELDLSSNPYPWGESHIADALRTRKSWLVESVQEGQKSILAWLTASHCFDQSELELIVVDEKARRQGLARKLINTWQQDAQESDVKELLLEVRESNEGAIALYISMGFEQVGYRKNYYKLQQGREAACLFTLKI</sequence>
<dbReference type="InterPro" id="IPR016181">
    <property type="entry name" value="Acyl_CoA_acyltransferase"/>
</dbReference>
<dbReference type="PANTHER" id="PTHR43420:SF44">
    <property type="entry name" value="ACETYLTRANSFERASE YPEA"/>
    <property type="match status" value="1"/>
</dbReference>
<reference evidence="4 5" key="1">
    <citation type="submission" date="2022-10" db="EMBL/GenBank/DDBJ databases">
        <title>Marinomonas transparenta sp. nov. and Marinomonas sargassi sp. nov., isolated from marine alga (Sargassum natans (L.) Gaillon).</title>
        <authorList>
            <person name="Wang Y."/>
        </authorList>
    </citation>
    <scope>NUCLEOTIDE SEQUENCE [LARGE SCALE GENOMIC DNA]</scope>
    <source>
        <strain evidence="4 5">C2222</strain>
    </source>
</reference>
<name>A0ABT2YW62_9GAMM</name>
<dbReference type="PROSITE" id="PS51186">
    <property type="entry name" value="GNAT"/>
    <property type="match status" value="1"/>
</dbReference>
<dbReference type="EMBL" id="JAOVZB010000009">
    <property type="protein sequence ID" value="MCV2404093.1"/>
    <property type="molecule type" value="Genomic_DNA"/>
</dbReference>
<proteinExistence type="predicted"/>
<evidence type="ECO:0000259" key="3">
    <source>
        <dbReference type="PROSITE" id="PS51186"/>
    </source>
</evidence>
<dbReference type="Gene3D" id="3.40.630.30">
    <property type="match status" value="1"/>
</dbReference>
<comment type="caution">
    <text evidence="4">The sequence shown here is derived from an EMBL/GenBank/DDBJ whole genome shotgun (WGS) entry which is preliminary data.</text>
</comment>
<dbReference type="Proteomes" id="UP001209713">
    <property type="component" value="Unassembled WGS sequence"/>
</dbReference>
<evidence type="ECO:0000313" key="5">
    <source>
        <dbReference type="Proteomes" id="UP001209713"/>
    </source>
</evidence>